<keyword evidence="3" id="KW-1185">Reference proteome</keyword>
<accession>A0A1T2L2K0</accession>
<reference evidence="2 3" key="1">
    <citation type="submission" date="2016-11" db="EMBL/GenBank/DDBJ databases">
        <title>Mixed transmission modes and dynamic genome evolution in an obligate animal-bacterial symbiosis.</title>
        <authorList>
            <person name="Russell S.L."/>
            <person name="Corbett-Detig R.B."/>
            <person name="Cavanaugh C.M."/>
        </authorList>
    </citation>
    <scope>NUCLEOTIDE SEQUENCE [LARGE SCALE GENOMIC DNA]</scope>
    <source>
        <strain evidence="2">Sveles-Q1</strain>
    </source>
</reference>
<dbReference type="InterPro" id="IPR037523">
    <property type="entry name" value="VOC_core"/>
</dbReference>
<evidence type="ECO:0000313" key="3">
    <source>
        <dbReference type="Proteomes" id="UP000191110"/>
    </source>
</evidence>
<proteinExistence type="predicted"/>
<dbReference type="InterPro" id="IPR029068">
    <property type="entry name" value="Glyas_Bleomycin-R_OHBP_Dase"/>
</dbReference>
<evidence type="ECO:0000313" key="2">
    <source>
        <dbReference type="EMBL" id="OOZ39301.1"/>
    </source>
</evidence>
<name>A0A1T2L2K0_9GAMM</name>
<dbReference type="Proteomes" id="UP000191110">
    <property type="component" value="Unassembled WGS sequence"/>
</dbReference>
<dbReference type="InterPro" id="IPR052164">
    <property type="entry name" value="Anthracycline_SecMetBiosynth"/>
</dbReference>
<dbReference type="Pfam" id="PF00903">
    <property type="entry name" value="Glyoxalase"/>
    <property type="match status" value="1"/>
</dbReference>
<dbReference type="EMBL" id="MPRL01000055">
    <property type="protein sequence ID" value="OOZ39301.1"/>
    <property type="molecule type" value="Genomic_DNA"/>
</dbReference>
<dbReference type="OrthoDB" id="9792323at2"/>
<dbReference type="PROSITE" id="PS51819">
    <property type="entry name" value="VOC"/>
    <property type="match status" value="1"/>
</dbReference>
<protein>
    <submittedName>
        <fullName evidence="2">Glyoxalase</fullName>
    </submittedName>
</protein>
<dbReference type="AlphaFoldDB" id="A0A1T2L2K0"/>
<dbReference type="CDD" id="cd07247">
    <property type="entry name" value="SgaA_N_like"/>
    <property type="match status" value="1"/>
</dbReference>
<dbReference type="SUPFAM" id="SSF54593">
    <property type="entry name" value="Glyoxalase/Bleomycin resistance protein/Dihydroxybiphenyl dioxygenase"/>
    <property type="match status" value="1"/>
</dbReference>
<dbReference type="PANTHER" id="PTHR33993:SF1">
    <property type="entry name" value="GLYOXALASE FAMILY PROTEIN"/>
    <property type="match status" value="1"/>
</dbReference>
<gene>
    <name evidence="2" type="ORF">BOW53_12125</name>
</gene>
<dbReference type="PANTHER" id="PTHR33993">
    <property type="entry name" value="GLYOXALASE-RELATED"/>
    <property type="match status" value="1"/>
</dbReference>
<organism evidence="2 3">
    <name type="scientific">Solemya pervernicosa gill symbiont</name>
    <dbReference type="NCBI Taxonomy" id="642797"/>
    <lineage>
        <taxon>Bacteria</taxon>
        <taxon>Pseudomonadati</taxon>
        <taxon>Pseudomonadota</taxon>
        <taxon>Gammaproteobacteria</taxon>
        <taxon>sulfur-oxidizing symbionts</taxon>
    </lineage>
</organism>
<feature type="domain" description="VOC" evidence="1">
    <location>
        <begin position="6"/>
        <end position="116"/>
    </location>
</feature>
<comment type="caution">
    <text evidence="2">The sequence shown here is derived from an EMBL/GenBank/DDBJ whole genome shotgun (WGS) entry which is preliminary data.</text>
</comment>
<dbReference type="InterPro" id="IPR004360">
    <property type="entry name" value="Glyas_Fos-R_dOase_dom"/>
</dbReference>
<dbReference type="Gene3D" id="3.10.180.10">
    <property type="entry name" value="2,3-Dihydroxybiphenyl 1,2-Dioxygenase, domain 1"/>
    <property type="match status" value="1"/>
</dbReference>
<dbReference type="RefSeq" id="WP_078484346.1">
    <property type="nucleotide sequence ID" value="NZ_MPRL01000055.1"/>
</dbReference>
<sequence>MNEHEKINYVELPARDIESTKHFFTNVFDWSFVDYGPDYVAFSNAGIAGGFYRADLSSSTENGSSLIVFYSDDLEQTQAKIEKAGGSTIKPIFLFPGGRRFHFADPNGNEFAVWSEINS</sequence>
<evidence type="ECO:0000259" key="1">
    <source>
        <dbReference type="PROSITE" id="PS51819"/>
    </source>
</evidence>